<dbReference type="Proteomes" id="UP001317532">
    <property type="component" value="Chromosome"/>
</dbReference>
<feature type="transmembrane region" description="Helical" evidence="1">
    <location>
        <begin position="410"/>
        <end position="428"/>
    </location>
</feature>
<sequence length="647" mass="70205">MLLAVGLLGSLFVAVRRERHEHRANRVEIVMDDQDFQSLARSYAYDQRALLVALRRAGLTSLAVQEELGGAVSTSSTAAVYPGTTLLAQAKLSRFSDPVFAKLAANGIRSDEVYLVAYDAPTAARYTQQLALKFSPRAVRVLRRGTPTVFAIRTQADYFTTVGLGLPGDRVALAHQLGLKLVPRLQNDERFQAPQIGALLHDAAYKHDAHTVVFFGLRNQVLGYPDAIDDTARLMRAEKLNFGTIETYDPKQDQAGNQSLATALPAGTVRVQAIAKPEQDKLRPEEIVQRYDLGVRERNVRVVYLRPFGHQWAGRSIEATNVELVKEIRDGIRKAGLTVGAASPFETFVTRWWEIAFASLAVPAILLILLDLFGVRGSRWIAAFVAVDLALVLGGYAVHHDMAARKALALLAAIAFPIAGFAAIAYAFRAPRPASLGAAIVDGIQVLAIATVVTLAGALVVVGLMSTPLTMLEIDRFTGVRLVLVGSPIVALLLYLFTSRWNARVTVERLGETPVTVLQLVAGVVLVGAGYLVLVRSGNQSDIAPSTFELALRAHLTTLLQVRPRFKEFVLGFPALMLLPSLVPADRVRWGWLFALAIGVGLGDIVDTFSHLHTHLSISVLRLVNGAVIGVVIGAIAVAAYRRLRKP</sequence>
<feature type="transmembrane region" description="Helical" evidence="1">
    <location>
        <begin position="440"/>
        <end position="465"/>
    </location>
</feature>
<evidence type="ECO:0000313" key="3">
    <source>
        <dbReference type="Proteomes" id="UP001317532"/>
    </source>
</evidence>
<keyword evidence="1" id="KW-0472">Membrane</keyword>
<accession>A0AAN2CB93</accession>
<keyword evidence="1" id="KW-0812">Transmembrane</keyword>
<feature type="transmembrane region" description="Helical" evidence="1">
    <location>
        <begin position="517"/>
        <end position="535"/>
    </location>
</feature>
<dbReference type="AlphaFoldDB" id="A0AAN2CB93"/>
<feature type="transmembrane region" description="Helical" evidence="1">
    <location>
        <begin position="592"/>
        <end position="612"/>
    </location>
</feature>
<name>A0AAN2CB93_UNVUL</name>
<feature type="transmembrane region" description="Helical" evidence="1">
    <location>
        <begin position="380"/>
        <end position="398"/>
    </location>
</feature>
<feature type="transmembrane region" description="Helical" evidence="1">
    <location>
        <begin position="477"/>
        <end position="497"/>
    </location>
</feature>
<evidence type="ECO:0000313" key="2">
    <source>
        <dbReference type="EMBL" id="BDE07738.1"/>
    </source>
</evidence>
<gene>
    <name evidence="2" type="ORF">WPS_30140</name>
</gene>
<feature type="transmembrane region" description="Helical" evidence="1">
    <location>
        <begin position="618"/>
        <end position="641"/>
    </location>
</feature>
<dbReference type="Pfam" id="PF18949">
    <property type="entry name" value="DUF5693"/>
    <property type="match status" value="1"/>
</dbReference>
<dbReference type="EMBL" id="AP025523">
    <property type="protein sequence ID" value="BDE07738.1"/>
    <property type="molecule type" value="Genomic_DNA"/>
</dbReference>
<keyword evidence="3" id="KW-1185">Reference proteome</keyword>
<reference evidence="2 3" key="1">
    <citation type="journal article" date="2022" name="ISME Commun">
        <title>Vulcanimicrobium alpinus gen. nov. sp. nov., the first cultivated representative of the candidate phylum 'Eremiobacterota', is a metabolically versatile aerobic anoxygenic phototroph.</title>
        <authorList>
            <person name="Yabe S."/>
            <person name="Muto K."/>
            <person name="Abe K."/>
            <person name="Yokota A."/>
            <person name="Staudigel H."/>
            <person name="Tebo B.M."/>
        </authorList>
    </citation>
    <scope>NUCLEOTIDE SEQUENCE [LARGE SCALE GENOMIC DNA]</scope>
    <source>
        <strain evidence="2 3">WC8-2</strain>
    </source>
</reference>
<evidence type="ECO:0000256" key="1">
    <source>
        <dbReference type="SAM" id="Phobius"/>
    </source>
</evidence>
<organism evidence="2 3">
    <name type="scientific">Vulcanimicrobium alpinum</name>
    <dbReference type="NCBI Taxonomy" id="3016050"/>
    <lineage>
        <taxon>Bacteria</taxon>
        <taxon>Bacillati</taxon>
        <taxon>Vulcanimicrobiota</taxon>
        <taxon>Vulcanimicrobiia</taxon>
        <taxon>Vulcanimicrobiales</taxon>
        <taxon>Vulcanimicrobiaceae</taxon>
        <taxon>Vulcanimicrobium</taxon>
    </lineage>
</organism>
<dbReference type="KEGG" id="vab:WPS_30140"/>
<proteinExistence type="predicted"/>
<protein>
    <submittedName>
        <fullName evidence="2">Uncharacterized protein</fullName>
    </submittedName>
</protein>
<keyword evidence="1" id="KW-1133">Transmembrane helix</keyword>
<dbReference type="InterPro" id="IPR043748">
    <property type="entry name" value="DUF5693"/>
</dbReference>